<reference evidence="11" key="2">
    <citation type="submission" date="2015-01" db="EMBL/GenBank/DDBJ databases">
        <title>Evolutionary Origins and Diversification of the Mycorrhizal Mutualists.</title>
        <authorList>
            <consortium name="DOE Joint Genome Institute"/>
            <consortium name="Mycorrhizal Genomics Consortium"/>
            <person name="Kohler A."/>
            <person name="Kuo A."/>
            <person name="Nagy L.G."/>
            <person name="Floudas D."/>
            <person name="Copeland A."/>
            <person name="Barry K.W."/>
            <person name="Cichocki N."/>
            <person name="Veneault-Fourrey C."/>
            <person name="LaButti K."/>
            <person name="Lindquist E.A."/>
            <person name="Lipzen A."/>
            <person name="Lundell T."/>
            <person name="Morin E."/>
            <person name="Murat C."/>
            <person name="Riley R."/>
            <person name="Ohm R."/>
            <person name="Sun H."/>
            <person name="Tunlid A."/>
            <person name="Henrissat B."/>
            <person name="Grigoriev I.V."/>
            <person name="Hibbett D.S."/>
            <person name="Martin F."/>
        </authorList>
    </citation>
    <scope>NUCLEOTIDE SEQUENCE [LARGE SCALE GENOMIC DNA]</scope>
    <source>
        <strain evidence="11">Foug A</strain>
    </source>
</reference>
<evidence type="ECO:0000259" key="9">
    <source>
        <dbReference type="PROSITE" id="PS50157"/>
    </source>
</evidence>
<keyword evidence="5" id="KW-0805">Transcription regulation</keyword>
<protein>
    <recommendedName>
        <fullName evidence="9">C2H2-type domain-containing protein</fullName>
    </recommendedName>
</protein>
<evidence type="ECO:0000313" key="10">
    <source>
        <dbReference type="EMBL" id="KIM70036.1"/>
    </source>
</evidence>
<dbReference type="InterPro" id="IPR036236">
    <property type="entry name" value="Znf_C2H2_sf"/>
</dbReference>
<evidence type="ECO:0000256" key="2">
    <source>
        <dbReference type="ARBA" id="ARBA00022723"/>
    </source>
</evidence>
<name>A0A0C3EQC4_9AGAM</name>
<sequence length="303" mass="33991">MTTGSICKTLRGITTVIIVVKTLLPGRASKSIGCRVLVTPIVNTAVVILMTMMNSLTTTETIITIAKGATRCSRTRGDSTNTIDSTMIMYYESCRRVFQSASNLSAHLNSSIHKPKDVPCLFRCDQWFVSKSAMILHLESGTCKSGVNRQKVNQYVRQLDRNNVITKPSRLLTASDDVTTCIVTGASWNGQAYECVVCHKDFGTLRDLNQHLASPRHQAKVYKCPLSTCQVPFRTLSALWQHIESEKCGTSKFKAVQRAVDSMLSGVRQRPPHRVFLKRSFLKLSGLFFYHLHYQPHPHFITH</sequence>
<dbReference type="Gene3D" id="3.30.160.60">
    <property type="entry name" value="Classic Zinc Finger"/>
    <property type="match status" value="1"/>
</dbReference>
<keyword evidence="3 8" id="KW-0863">Zinc-finger</keyword>
<comment type="subcellular location">
    <subcellularLocation>
        <location evidence="1">Nucleus</location>
    </subcellularLocation>
</comment>
<evidence type="ECO:0000256" key="1">
    <source>
        <dbReference type="ARBA" id="ARBA00004123"/>
    </source>
</evidence>
<feature type="domain" description="C2H2-type" evidence="9">
    <location>
        <begin position="193"/>
        <end position="222"/>
    </location>
</feature>
<organism evidence="10 11">
    <name type="scientific">Scleroderma citrinum Foug A</name>
    <dbReference type="NCBI Taxonomy" id="1036808"/>
    <lineage>
        <taxon>Eukaryota</taxon>
        <taxon>Fungi</taxon>
        <taxon>Dikarya</taxon>
        <taxon>Basidiomycota</taxon>
        <taxon>Agaricomycotina</taxon>
        <taxon>Agaricomycetes</taxon>
        <taxon>Agaricomycetidae</taxon>
        <taxon>Boletales</taxon>
        <taxon>Sclerodermatineae</taxon>
        <taxon>Sclerodermataceae</taxon>
        <taxon>Scleroderma</taxon>
    </lineage>
</organism>
<dbReference type="SUPFAM" id="SSF57667">
    <property type="entry name" value="beta-beta-alpha zinc fingers"/>
    <property type="match status" value="1"/>
</dbReference>
<dbReference type="STRING" id="1036808.A0A0C3EQC4"/>
<gene>
    <name evidence="10" type="ORF">SCLCIDRAFT_499552</name>
</gene>
<evidence type="ECO:0000256" key="3">
    <source>
        <dbReference type="ARBA" id="ARBA00022771"/>
    </source>
</evidence>
<reference evidence="10 11" key="1">
    <citation type="submission" date="2014-04" db="EMBL/GenBank/DDBJ databases">
        <authorList>
            <consortium name="DOE Joint Genome Institute"/>
            <person name="Kuo A."/>
            <person name="Kohler A."/>
            <person name="Nagy L.G."/>
            <person name="Floudas D."/>
            <person name="Copeland A."/>
            <person name="Barry K.W."/>
            <person name="Cichocki N."/>
            <person name="Veneault-Fourrey C."/>
            <person name="LaButti K."/>
            <person name="Lindquist E.A."/>
            <person name="Lipzen A."/>
            <person name="Lundell T."/>
            <person name="Morin E."/>
            <person name="Murat C."/>
            <person name="Sun H."/>
            <person name="Tunlid A."/>
            <person name="Henrissat B."/>
            <person name="Grigoriev I.V."/>
            <person name="Hibbett D.S."/>
            <person name="Martin F."/>
            <person name="Nordberg H.P."/>
            <person name="Cantor M.N."/>
            <person name="Hua S.X."/>
        </authorList>
    </citation>
    <scope>NUCLEOTIDE SEQUENCE [LARGE SCALE GENOMIC DNA]</scope>
    <source>
        <strain evidence="10 11">Foug A</strain>
    </source>
</reference>
<evidence type="ECO:0000256" key="4">
    <source>
        <dbReference type="ARBA" id="ARBA00022833"/>
    </source>
</evidence>
<keyword evidence="11" id="KW-1185">Reference proteome</keyword>
<dbReference type="InterPro" id="IPR051061">
    <property type="entry name" value="Zinc_finger_trans_reg"/>
</dbReference>
<evidence type="ECO:0000313" key="11">
    <source>
        <dbReference type="Proteomes" id="UP000053989"/>
    </source>
</evidence>
<evidence type="ECO:0000256" key="6">
    <source>
        <dbReference type="ARBA" id="ARBA00023163"/>
    </source>
</evidence>
<dbReference type="OrthoDB" id="6077919at2759"/>
<evidence type="ECO:0000256" key="5">
    <source>
        <dbReference type="ARBA" id="ARBA00023015"/>
    </source>
</evidence>
<dbReference type="Pfam" id="PF13912">
    <property type="entry name" value="zf-C2H2_6"/>
    <property type="match status" value="1"/>
</dbReference>
<keyword evidence="7" id="KW-0539">Nucleus</keyword>
<dbReference type="EMBL" id="KN822005">
    <property type="protein sequence ID" value="KIM70036.1"/>
    <property type="molecule type" value="Genomic_DNA"/>
</dbReference>
<dbReference type="PROSITE" id="PS00028">
    <property type="entry name" value="ZINC_FINGER_C2H2_1"/>
    <property type="match status" value="1"/>
</dbReference>
<accession>A0A0C3EQC4</accession>
<dbReference type="InParanoid" id="A0A0C3EQC4"/>
<dbReference type="AlphaFoldDB" id="A0A0C3EQC4"/>
<evidence type="ECO:0000256" key="8">
    <source>
        <dbReference type="PROSITE-ProRule" id="PRU00042"/>
    </source>
</evidence>
<dbReference type="GO" id="GO:0006357">
    <property type="term" value="P:regulation of transcription by RNA polymerase II"/>
    <property type="evidence" value="ECO:0007669"/>
    <property type="project" value="TreeGrafter"/>
</dbReference>
<keyword evidence="2" id="KW-0479">Metal-binding</keyword>
<dbReference type="SMART" id="SM00355">
    <property type="entry name" value="ZnF_C2H2"/>
    <property type="match status" value="3"/>
</dbReference>
<keyword evidence="4" id="KW-0862">Zinc</keyword>
<dbReference type="Pfam" id="PF12874">
    <property type="entry name" value="zf-met"/>
    <property type="match status" value="1"/>
</dbReference>
<dbReference type="PANTHER" id="PTHR46179">
    <property type="entry name" value="ZINC FINGER PROTEIN"/>
    <property type="match status" value="1"/>
</dbReference>
<proteinExistence type="predicted"/>
<dbReference type="InterPro" id="IPR013087">
    <property type="entry name" value="Znf_C2H2_type"/>
</dbReference>
<dbReference type="HOGENOM" id="CLU_918777_0_0_1"/>
<dbReference type="PROSITE" id="PS50157">
    <property type="entry name" value="ZINC_FINGER_C2H2_2"/>
    <property type="match status" value="1"/>
</dbReference>
<dbReference type="PANTHER" id="PTHR46179:SF13">
    <property type="entry name" value="C2H2-TYPE DOMAIN-CONTAINING PROTEIN"/>
    <property type="match status" value="1"/>
</dbReference>
<dbReference type="GO" id="GO:0008270">
    <property type="term" value="F:zinc ion binding"/>
    <property type="evidence" value="ECO:0007669"/>
    <property type="project" value="UniProtKB-KW"/>
</dbReference>
<dbReference type="Proteomes" id="UP000053989">
    <property type="component" value="Unassembled WGS sequence"/>
</dbReference>
<keyword evidence="6" id="KW-0804">Transcription</keyword>
<dbReference type="GO" id="GO:0005634">
    <property type="term" value="C:nucleus"/>
    <property type="evidence" value="ECO:0007669"/>
    <property type="project" value="UniProtKB-SubCell"/>
</dbReference>
<evidence type="ECO:0000256" key="7">
    <source>
        <dbReference type="ARBA" id="ARBA00023242"/>
    </source>
</evidence>